<sequence>MIFPRKGSKLNDLCDMAQDAVFHVVTNIQANHADKKNALL</sequence>
<dbReference type="Proteomes" id="UP000001654">
    <property type="component" value="Chromosome"/>
</dbReference>
<evidence type="ECO:0000313" key="2">
    <source>
        <dbReference type="Proteomes" id="UP000001654"/>
    </source>
</evidence>
<proteinExistence type="predicted"/>
<accession>D5BGN0</accession>
<organism evidence="1 2">
    <name type="scientific">Zunongwangia profunda (strain DSM 18752 / CCTCC AB 206139 / SM-A87)</name>
    <name type="common">Wangia profunda</name>
    <dbReference type="NCBI Taxonomy" id="655815"/>
    <lineage>
        <taxon>Bacteria</taxon>
        <taxon>Pseudomonadati</taxon>
        <taxon>Bacteroidota</taxon>
        <taxon>Flavobacteriia</taxon>
        <taxon>Flavobacteriales</taxon>
        <taxon>Flavobacteriaceae</taxon>
        <taxon>Zunongwangia</taxon>
    </lineage>
</organism>
<keyword evidence="2" id="KW-1185">Reference proteome</keyword>
<protein>
    <submittedName>
        <fullName evidence="1">Uncharacterized protein</fullName>
    </submittedName>
</protein>
<dbReference type="AlphaFoldDB" id="D5BGN0"/>
<dbReference type="HOGENOM" id="CLU_3299041_0_0_10"/>
<evidence type="ECO:0000313" key="1">
    <source>
        <dbReference type="EMBL" id="ADF53211.1"/>
    </source>
</evidence>
<gene>
    <name evidence="1" type="ordered locus">ZPR_2891</name>
</gene>
<reference evidence="1 2" key="1">
    <citation type="journal article" date="2010" name="BMC Genomics">
        <title>The complete genome of Zunongwangia profunda SM-A87 reveals its adaptation to the deep-sea environment and ecological role in sedimentary organic nitrogen degradation.</title>
        <authorList>
            <person name="Qin Q.L."/>
            <person name="Zhang X.Y."/>
            <person name="Wang X.M."/>
            <person name="Liu G.M."/>
            <person name="Chen X.L."/>
            <person name="Xie B.B."/>
            <person name="Dang H.Y."/>
            <person name="Zhou B.C."/>
            <person name="Yu J."/>
            <person name="Zhang Y.Z."/>
        </authorList>
    </citation>
    <scope>NUCLEOTIDE SEQUENCE [LARGE SCALE GENOMIC DNA]</scope>
    <source>
        <strain evidence="2">DSM 18752 / CCTCC AB 206139 / SM-A87</strain>
    </source>
</reference>
<name>D5BGN0_ZUNPS</name>
<dbReference type="EMBL" id="CP001650">
    <property type="protein sequence ID" value="ADF53211.1"/>
    <property type="molecule type" value="Genomic_DNA"/>
</dbReference>
<dbReference type="KEGG" id="zpr:ZPR_2891"/>